<feature type="compositionally biased region" description="Acidic residues" evidence="1">
    <location>
        <begin position="94"/>
        <end position="106"/>
    </location>
</feature>
<sequence length="106" mass="12609">MKPLPRPAQFEALAVRELVARQQQEMKFKRRMKRVEKSLAEARWDWVQKKWRVVTLQDVKLFPTIMEGDEAEKEDSAKEDESTGRKKKRKSYVDNEDSDVEDLITQ</sequence>
<feature type="region of interest" description="Disordered" evidence="1">
    <location>
        <begin position="65"/>
        <end position="106"/>
    </location>
</feature>
<keyword evidence="3" id="KW-1185">Reference proteome</keyword>
<feature type="compositionally biased region" description="Basic and acidic residues" evidence="1">
    <location>
        <begin position="74"/>
        <end position="84"/>
    </location>
</feature>
<evidence type="ECO:0000256" key="1">
    <source>
        <dbReference type="SAM" id="MobiDB-lite"/>
    </source>
</evidence>
<dbReference type="AlphaFoldDB" id="A0AAV7WNT8"/>
<dbReference type="Proteomes" id="UP001066276">
    <property type="component" value="Chromosome 1_1"/>
</dbReference>
<organism evidence="2 3">
    <name type="scientific">Pleurodeles waltl</name>
    <name type="common">Iberian ribbed newt</name>
    <dbReference type="NCBI Taxonomy" id="8319"/>
    <lineage>
        <taxon>Eukaryota</taxon>
        <taxon>Metazoa</taxon>
        <taxon>Chordata</taxon>
        <taxon>Craniata</taxon>
        <taxon>Vertebrata</taxon>
        <taxon>Euteleostomi</taxon>
        <taxon>Amphibia</taxon>
        <taxon>Batrachia</taxon>
        <taxon>Caudata</taxon>
        <taxon>Salamandroidea</taxon>
        <taxon>Salamandridae</taxon>
        <taxon>Pleurodelinae</taxon>
        <taxon>Pleurodeles</taxon>
    </lineage>
</organism>
<evidence type="ECO:0000313" key="2">
    <source>
        <dbReference type="EMBL" id="KAJ1215737.1"/>
    </source>
</evidence>
<comment type="caution">
    <text evidence="2">The sequence shown here is derived from an EMBL/GenBank/DDBJ whole genome shotgun (WGS) entry which is preliminary data.</text>
</comment>
<protein>
    <submittedName>
        <fullName evidence="2">Uncharacterized protein</fullName>
    </submittedName>
</protein>
<reference evidence="2" key="1">
    <citation type="journal article" date="2022" name="bioRxiv">
        <title>Sequencing and chromosome-scale assembly of the giantPleurodeles waltlgenome.</title>
        <authorList>
            <person name="Brown T."/>
            <person name="Elewa A."/>
            <person name="Iarovenko S."/>
            <person name="Subramanian E."/>
            <person name="Araus A.J."/>
            <person name="Petzold A."/>
            <person name="Susuki M."/>
            <person name="Suzuki K.-i.T."/>
            <person name="Hayashi T."/>
            <person name="Toyoda A."/>
            <person name="Oliveira C."/>
            <person name="Osipova E."/>
            <person name="Leigh N.D."/>
            <person name="Simon A."/>
            <person name="Yun M.H."/>
        </authorList>
    </citation>
    <scope>NUCLEOTIDE SEQUENCE</scope>
    <source>
        <strain evidence="2">20211129_DDA</strain>
        <tissue evidence="2">Liver</tissue>
    </source>
</reference>
<accession>A0AAV7WNT8</accession>
<proteinExistence type="predicted"/>
<dbReference type="EMBL" id="JANPWB010000001">
    <property type="protein sequence ID" value="KAJ1215737.1"/>
    <property type="molecule type" value="Genomic_DNA"/>
</dbReference>
<name>A0AAV7WNT8_PLEWA</name>
<evidence type="ECO:0000313" key="3">
    <source>
        <dbReference type="Proteomes" id="UP001066276"/>
    </source>
</evidence>
<gene>
    <name evidence="2" type="ORF">NDU88_003345</name>
</gene>